<gene>
    <name evidence="2" type="ORF">HF685_14925</name>
</gene>
<evidence type="ECO:0000256" key="1">
    <source>
        <dbReference type="SAM" id="SignalP"/>
    </source>
</evidence>
<reference evidence="2 3" key="1">
    <citation type="submission" date="2020-04" db="EMBL/GenBank/DDBJ databases">
        <title>Genome sequence for Sphingorhabdus sp. strain M1.</title>
        <authorList>
            <person name="Park S.-J."/>
        </authorList>
    </citation>
    <scope>NUCLEOTIDE SEQUENCE [LARGE SCALE GENOMIC DNA]</scope>
    <source>
        <strain evidence="2 3">JK6</strain>
    </source>
</reference>
<keyword evidence="1" id="KW-0732">Signal</keyword>
<dbReference type="Proteomes" id="UP000501600">
    <property type="component" value="Chromosome"/>
</dbReference>
<evidence type="ECO:0000313" key="2">
    <source>
        <dbReference type="EMBL" id="QJB70399.1"/>
    </source>
</evidence>
<organism evidence="2 3">
    <name type="scientific">Parasphingorhabdus halotolerans</name>
    <dbReference type="NCBI Taxonomy" id="2725558"/>
    <lineage>
        <taxon>Bacteria</taxon>
        <taxon>Pseudomonadati</taxon>
        <taxon>Pseudomonadota</taxon>
        <taxon>Alphaproteobacteria</taxon>
        <taxon>Sphingomonadales</taxon>
        <taxon>Sphingomonadaceae</taxon>
        <taxon>Parasphingorhabdus</taxon>
    </lineage>
</organism>
<name>A0A6H2DP11_9SPHN</name>
<dbReference type="AlphaFoldDB" id="A0A6H2DP11"/>
<sequence length="111" mass="11678">MIKPLNSAIERNETIHWMLLSALAVGTALLISLPSPAAQAATSTDMQSSHSNGAHVQAVASAVIRSGFATTGGRAQTDRSEGTLFAAQITKTSCDAESNYTNCSMYITEMQ</sequence>
<dbReference type="EMBL" id="CP051217">
    <property type="protein sequence ID" value="QJB70399.1"/>
    <property type="molecule type" value="Genomic_DNA"/>
</dbReference>
<feature type="signal peptide" evidence="1">
    <location>
        <begin position="1"/>
        <end position="40"/>
    </location>
</feature>
<proteinExistence type="predicted"/>
<keyword evidence="3" id="KW-1185">Reference proteome</keyword>
<dbReference type="RefSeq" id="WP_168820687.1">
    <property type="nucleotide sequence ID" value="NZ_CP051217.1"/>
</dbReference>
<evidence type="ECO:0000313" key="3">
    <source>
        <dbReference type="Proteomes" id="UP000501600"/>
    </source>
</evidence>
<accession>A0A6H2DP11</accession>
<protein>
    <submittedName>
        <fullName evidence="2">Uncharacterized protein</fullName>
    </submittedName>
</protein>
<dbReference type="KEGG" id="phao:HF685_14925"/>
<feature type="chain" id="PRO_5026302189" evidence="1">
    <location>
        <begin position="41"/>
        <end position="111"/>
    </location>
</feature>